<accession>A0AAQ3TP92</accession>
<dbReference type="Gene3D" id="3.40.250.10">
    <property type="entry name" value="Rhodanese-like domain"/>
    <property type="match status" value="1"/>
</dbReference>
<comment type="subunit">
    <text evidence="9">Component of high molecular weight thylakoid LFNRs-containing protein complexes containing LIR1, LFNR1, LFNR2, TIC62 and TROL proteins.</text>
</comment>
<dbReference type="PANTHER" id="PTHR47377">
    <property type="entry name" value="RHODANESE-LIKE DOMAIN-CONTAINING PROTEIN 4, CHLOROPLASTIC"/>
    <property type="match status" value="1"/>
</dbReference>
<feature type="compositionally biased region" description="Low complexity" evidence="11">
    <location>
        <begin position="504"/>
        <end position="515"/>
    </location>
</feature>
<keyword evidence="7" id="KW-0472">Membrane</keyword>
<evidence type="ECO:0000256" key="8">
    <source>
        <dbReference type="ARBA" id="ARBA00058574"/>
    </source>
</evidence>
<feature type="compositionally biased region" description="Low complexity" evidence="11">
    <location>
        <begin position="29"/>
        <end position="58"/>
    </location>
</feature>
<evidence type="ECO:0000256" key="3">
    <source>
        <dbReference type="ARBA" id="ARBA00022640"/>
    </source>
</evidence>
<gene>
    <name evidence="12" type="ORF">U9M48_024903</name>
</gene>
<dbReference type="InterPro" id="IPR036873">
    <property type="entry name" value="Rhodanese-like_dom_sf"/>
</dbReference>
<evidence type="ECO:0000256" key="7">
    <source>
        <dbReference type="ARBA" id="ARBA00023136"/>
    </source>
</evidence>
<dbReference type="EMBL" id="CP144749">
    <property type="protein sequence ID" value="WVZ76998.1"/>
    <property type="molecule type" value="Genomic_DNA"/>
</dbReference>
<dbReference type="PANTHER" id="PTHR47377:SF1">
    <property type="entry name" value="RHODANESE-LIKE DOMAIN-CONTAINING PROTEIN 4, CHLOROPLASTIC"/>
    <property type="match status" value="1"/>
</dbReference>
<dbReference type="AlphaFoldDB" id="A0AAQ3TP92"/>
<evidence type="ECO:0000256" key="9">
    <source>
        <dbReference type="ARBA" id="ARBA00064364"/>
    </source>
</evidence>
<evidence type="ECO:0000313" key="12">
    <source>
        <dbReference type="EMBL" id="WVZ76998.1"/>
    </source>
</evidence>
<comment type="function">
    <text evidence="8">Rhodanese domain-containing protein required for anchoring ferredoxin--NADP reductase to the thylakoid membranes and sustaining efficient linear electron flow (LEF).</text>
</comment>
<keyword evidence="3" id="KW-0934">Plastid</keyword>
<sequence length="535" mass="55194">MENGIPASRCHGHRRSSLYPRGTLPLAETAQQTTTASSFPSSPSCQCQPPTASSSSPRKAPRAPDPPEEAAAHRYAMAVILSSAAPTPLTPPARPRRHPAPPPPRTRGLALARLSVSGALALAQSGAAALAAPLSYEEALRLSSDSGGDAGGGAALALPDLGLDLDGLLSFVADNPIVVAASVASIVLPVLLARLLGGGGGSKPFAVVSARAAYQRLLEEPGAQLVDIRPLKDVREDGAPDLREAKKEAAAVPYNGEDKNGFLKKLALRFKDPENTTLVILDKFDGNSGLVAELVTANGYKAAFAVKDGAEGSRGWKSSNLPWKAPVKGFSFDLGELLGDGSDGLPLTIGLAAATGLGVLAYTEIETLLQFLGSAAIVQLVATKLLYAEDRQKTLKQIDEFFNKKVAPKELVDEIKEIGQALLPLSGDTKSQPALATAAPAEAATAAPASATPTAEATTESAPAASTPLSPYTNYPDLKPPSPPSTESEVEMKAVNSAPVAEASTESSPTSSRPLSPYPNYPDLKPPSSPSPSPP</sequence>
<protein>
    <recommendedName>
        <fullName evidence="10">Protein THYLAKOID RHODANESE-LIKE, chloroplastic</fullName>
    </recommendedName>
</protein>
<evidence type="ECO:0000256" key="11">
    <source>
        <dbReference type="SAM" id="MobiDB-lite"/>
    </source>
</evidence>
<dbReference type="Proteomes" id="UP001341281">
    <property type="component" value="Chromosome 05"/>
</dbReference>
<comment type="subcellular location">
    <subcellularLocation>
        <location evidence="1">Plastid</location>
        <location evidence="1">Chloroplast thylakoid membrane</location>
        <topology evidence="1">Multi-pass membrane protein</topology>
    </subcellularLocation>
</comment>
<keyword evidence="4" id="KW-0812">Transmembrane</keyword>
<evidence type="ECO:0000313" key="13">
    <source>
        <dbReference type="Proteomes" id="UP001341281"/>
    </source>
</evidence>
<feature type="region of interest" description="Disordered" evidence="11">
    <location>
        <begin position="85"/>
        <end position="108"/>
    </location>
</feature>
<dbReference type="GO" id="GO:0009535">
    <property type="term" value="C:chloroplast thylakoid membrane"/>
    <property type="evidence" value="ECO:0007669"/>
    <property type="project" value="UniProtKB-SubCell"/>
</dbReference>
<keyword evidence="13" id="KW-1185">Reference proteome</keyword>
<organism evidence="12 13">
    <name type="scientific">Paspalum notatum var. saurae</name>
    <dbReference type="NCBI Taxonomy" id="547442"/>
    <lineage>
        <taxon>Eukaryota</taxon>
        <taxon>Viridiplantae</taxon>
        <taxon>Streptophyta</taxon>
        <taxon>Embryophyta</taxon>
        <taxon>Tracheophyta</taxon>
        <taxon>Spermatophyta</taxon>
        <taxon>Magnoliopsida</taxon>
        <taxon>Liliopsida</taxon>
        <taxon>Poales</taxon>
        <taxon>Poaceae</taxon>
        <taxon>PACMAD clade</taxon>
        <taxon>Panicoideae</taxon>
        <taxon>Andropogonodae</taxon>
        <taxon>Paspaleae</taxon>
        <taxon>Paspalinae</taxon>
        <taxon>Paspalum</taxon>
    </lineage>
</organism>
<keyword evidence="2" id="KW-0150">Chloroplast</keyword>
<feature type="region of interest" description="Disordered" evidence="11">
    <location>
        <begin position="1"/>
        <end position="70"/>
    </location>
</feature>
<dbReference type="SUPFAM" id="SSF52821">
    <property type="entry name" value="Rhodanese/Cell cycle control phosphatase"/>
    <property type="match status" value="1"/>
</dbReference>
<keyword evidence="5" id="KW-0809">Transit peptide</keyword>
<reference evidence="12 13" key="1">
    <citation type="submission" date="2024-02" db="EMBL/GenBank/DDBJ databases">
        <title>High-quality chromosome-scale genome assembly of Pensacola bahiagrass (Paspalum notatum Flugge var. saurae).</title>
        <authorList>
            <person name="Vega J.M."/>
            <person name="Podio M."/>
            <person name="Orjuela J."/>
            <person name="Siena L.A."/>
            <person name="Pessino S.C."/>
            <person name="Combes M.C."/>
            <person name="Mariac C."/>
            <person name="Albertini E."/>
            <person name="Pupilli F."/>
            <person name="Ortiz J.P.A."/>
            <person name="Leblanc O."/>
        </authorList>
    </citation>
    <scope>NUCLEOTIDE SEQUENCE [LARGE SCALE GENOMIC DNA]</scope>
    <source>
        <strain evidence="12">R1</strain>
        <tissue evidence="12">Leaf</tissue>
    </source>
</reference>
<proteinExistence type="predicted"/>
<dbReference type="InterPro" id="IPR044240">
    <property type="entry name" value="STR4-like"/>
</dbReference>
<keyword evidence="6" id="KW-1133">Transmembrane helix</keyword>
<evidence type="ECO:0000256" key="10">
    <source>
        <dbReference type="ARBA" id="ARBA00070712"/>
    </source>
</evidence>
<evidence type="ECO:0000256" key="6">
    <source>
        <dbReference type="ARBA" id="ARBA00022989"/>
    </source>
</evidence>
<feature type="region of interest" description="Disordered" evidence="11">
    <location>
        <begin position="426"/>
        <end position="535"/>
    </location>
</feature>
<feature type="compositionally biased region" description="Low complexity" evidence="11">
    <location>
        <begin position="433"/>
        <end position="471"/>
    </location>
</feature>
<feature type="compositionally biased region" description="Pro residues" evidence="11">
    <location>
        <begin position="516"/>
        <end position="535"/>
    </location>
</feature>
<evidence type="ECO:0000256" key="2">
    <source>
        <dbReference type="ARBA" id="ARBA00022528"/>
    </source>
</evidence>
<evidence type="ECO:0000256" key="1">
    <source>
        <dbReference type="ARBA" id="ARBA00004454"/>
    </source>
</evidence>
<evidence type="ECO:0000256" key="4">
    <source>
        <dbReference type="ARBA" id="ARBA00022692"/>
    </source>
</evidence>
<name>A0AAQ3TP92_PASNO</name>
<evidence type="ECO:0000256" key="5">
    <source>
        <dbReference type="ARBA" id="ARBA00022946"/>
    </source>
</evidence>
<dbReference type="FunFam" id="3.40.250.10:FF:000044">
    <property type="entry name" value="Rhodanese-like domain-containing protein 4, chloroplastic"/>
    <property type="match status" value="1"/>
</dbReference>